<dbReference type="AlphaFoldDB" id="Q5P579"/>
<dbReference type="Pfam" id="PF07592">
    <property type="entry name" value="DDE_Tnp_ISAZ013"/>
    <property type="match status" value="1"/>
</dbReference>
<dbReference type="EMBL" id="CR555306">
    <property type="protein sequence ID" value="CAI07533.1"/>
    <property type="molecule type" value="Genomic_DNA"/>
</dbReference>
<name>Q5P579_AROAE</name>
<reference evidence="1 3" key="4">
    <citation type="journal article" date="2005" name="Arch. Microbiol.">
        <title>The genome sequence of an anaerobic aromatic-degrading denitrifying bacterium, strain EbN1.</title>
        <authorList>
            <person name="Rabus R."/>
            <person name="Kube M."/>
            <person name="Heider J."/>
            <person name="Beck A."/>
            <person name="Heitmann K."/>
            <person name="Widdel F."/>
            <person name="Reinhardt R."/>
        </authorList>
    </citation>
    <scope>NUCLEOTIDE SEQUENCE [LARGE SCALE GENOMIC DNA]</scope>
    <source>
        <strain evidence="1 3">EbN1</strain>
    </source>
</reference>
<evidence type="ECO:0008006" key="4">
    <source>
        <dbReference type="Google" id="ProtNLM"/>
    </source>
</evidence>
<gene>
    <name evidence="1" type="ORF">ebA2500</name>
    <name evidence="2" type="ORF">ebA5952</name>
</gene>
<dbReference type="OrthoDB" id="8782691at2"/>
<dbReference type="NCBIfam" id="NF033519">
    <property type="entry name" value="transpos_ISAzo13"/>
    <property type="match status" value="1"/>
</dbReference>
<protein>
    <recommendedName>
        <fullName evidence="4">Transposase</fullName>
    </recommendedName>
</protein>
<keyword evidence="3" id="KW-1185">Reference proteome</keyword>
<dbReference type="InterPro" id="IPR011518">
    <property type="entry name" value="Transposase_36"/>
</dbReference>
<reference evidence="1" key="2">
    <citation type="journal article" date="2004" name="Arch. Microbiol.">
        <title>Genes involved in the anaerobic degradation of toluene in a denitrifying bacterium, strain EbN1.</title>
        <authorList>
            <person name="Kube M."/>
            <person name="Heider J."/>
            <person name="Amann J."/>
            <person name="Hufnagel P."/>
            <person name="Kuehner S."/>
            <person name="Beck A."/>
            <person name="Reinhardt R."/>
            <person name="Rabus R."/>
        </authorList>
    </citation>
    <scope>NUCLEOTIDE SEQUENCE</scope>
    <source>
        <strain evidence="1">EbN1</strain>
    </source>
</reference>
<dbReference type="KEGG" id="eba:ebA2500"/>
<proteinExistence type="predicted"/>
<reference evidence="1" key="5">
    <citation type="journal article" date="2005" name="J. Bacteriol.">
        <title>Substrate-dependent regulation of anaerobic degradation pathways for toluene and ethylbenzene in a denitrifying bacterium, strain EbN1.</title>
        <authorList>
            <person name="Kuhner S."/>
            <person name="Wohlbrand L."/>
            <person name="Fritz I."/>
            <person name="Wruck W."/>
            <person name="Hultschig C."/>
            <person name="Hufnagel P."/>
            <person name="Kube M."/>
            <person name="Reinhardt R."/>
            <person name="Rabus R."/>
        </authorList>
    </citation>
    <scope>NUCLEOTIDE SEQUENCE</scope>
    <source>
        <strain evidence="1">EbN1</strain>
    </source>
</reference>
<dbReference type="STRING" id="76114.ebA2500"/>
<dbReference type="EMBL" id="CR555306">
    <property type="protein sequence ID" value="CAI09515.1"/>
    <property type="molecule type" value="Genomic_DNA"/>
</dbReference>
<organism evidence="1 3">
    <name type="scientific">Aromatoleum aromaticum (strain DSM 19018 / LMG 30748 / EbN1)</name>
    <name type="common">Azoarcus sp. (strain EbN1)</name>
    <dbReference type="NCBI Taxonomy" id="76114"/>
    <lineage>
        <taxon>Bacteria</taxon>
        <taxon>Pseudomonadati</taxon>
        <taxon>Pseudomonadota</taxon>
        <taxon>Betaproteobacteria</taxon>
        <taxon>Rhodocyclales</taxon>
        <taxon>Rhodocyclaceae</taxon>
        <taxon>Aromatoleum</taxon>
    </lineage>
</organism>
<dbReference type="Proteomes" id="UP000006552">
    <property type="component" value="Chromosome"/>
</dbReference>
<reference evidence="1" key="1">
    <citation type="journal article" date="2002" name="Arch. Microbiol.">
        <title>Genes involved in the anaerobic degradation of ethylbenzene in a denitrifying bacterium, strain EbN1.</title>
        <authorList>
            <person name="Rabus R."/>
            <person name="Kube M."/>
            <person name="Beck A."/>
            <person name="Widdel F."/>
            <person name="Reinhardt R."/>
        </authorList>
    </citation>
    <scope>NUCLEOTIDE SEQUENCE</scope>
    <source>
        <strain evidence="1">EbN1</strain>
    </source>
</reference>
<evidence type="ECO:0000313" key="1">
    <source>
        <dbReference type="EMBL" id="CAI07533.1"/>
    </source>
</evidence>
<evidence type="ECO:0000313" key="3">
    <source>
        <dbReference type="Proteomes" id="UP000006552"/>
    </source>
</evidence>
<dbReference type="RefSeq" id="WP_011237251.1">
    <property type="nucleotide sequence ID" value="NC_006513.1"/>
</dbReference>
<dbReference type="HOGENOM" id="CLU_024793_0_0_4"/>
<evidence type="ECO:0000313" key="2">
    <source>
        <dbReference type="EMBL" id="CAI09515.1"/>
    </source>
</evidence>
<dbReference type="KEGG" id="eba:ebA5952"/>
<dbReference type="eggNOG" id="COG1609">
    <property type="taxonomic scope" value="Bacteria"/>
</dbReference>
<accession>Q5P579</accession>
<sequence length="407" mass="44810">MASTDDEIEQRYQLLSSRLDERQRRLFVATEAKVFGRGGISAVSRATGVSRVTITAGLGELESDAVAESAPLPPGRVRRLGGGRKKLAQTDPTLLSDLEMLIDPVTRGDPESPLRWTCKSLRKLADELRSQGHQVSHVVVGELLKAQGYSLQANAKTLEGGDHPDRDAQFIQINARVGTALEAGEPVISVDTKKKELVGAYKNAGREWEKAGRPVEVKVHDFIDPDLGRANPYGVYDVGADQGWVSVGTDHDTAAFAVESIRRWWFAMGQALYPGARELTITADGGGSNGSRVRLWKQELQTLANDLGFPVRVCHFPPGTSKWNKIEHRLFSFISMNWRGRPLISHEVIVNLIGSTTTRSGLAVRAQLDTNIYPKGVKVPDDAFAAINIERDPFHGEWNYRISPRAQ</sequence>
<reference evidence="1" key="3">
    <citation type="submission" date="2004-11" db="EMBL/GenBank/DDBJ databases">
        <authorList>
            <person name="PROSCIENCE"/>
        </authorList>
    </citation>
    <scope>NUCLEOTIDE SEQUENCE</scope>
    <source>
        <strain evidence="1">EbN1</strain>
    </source>
</reference>